<dbReference type="GO" id="GO:0005509">
    <property type="term" value="F:calcium ion binding"/>
    <property type="evidence" value="ECO:0007669"/>
    <property type="project" value="InterPro"/>
</dbReference>
<dbReference type="InterPro" id="IPR002048">
    <property type="entry name" value="EF_hand_dom"/>
</dbReference>
<dbReference type="CDD" id="cd00051">
    <property type="entry name" value="EFh"/>
    <property type="match status" value="2"/>
</dbReference>
<feature type="domain" description="EF-hand" evidence="8">
    <location>
        <begin position="74"/>
        <end position="109"/>
    </location>
</feature>
<accession>A0AAD5B191</accession>
<keyword evidence="4" id="KW-0677">Repeat</keyword>
<dbReference type="PRINTS" id="PR00450">
    <property type="entry name" value="RECOVERIN"/>
</dbReference>
<dbReference type="PROSITE" id="PS00018">
    <property type="entry name" value="EF_HAND_1"/>
    <property type="match status" value="2"/>
</dbReference>
<gene>
    <name evidence="9" type="ORF">C0J50_13337</name>
</gene>
<keyword evidence="6" id="KW-0449">Lipoprotein</keyword>
<dbReference type="PROSITE" id="PS50222">
    <property type="entry name" value="EF_HAND_2"/>
    <property type="match status" value="3"/>
</dbReference>
<comment type="caution">
    <text evidence="9">The sequence shown here is derived from an EMBL/GenBank/DDBJ whole genome shotgun (WGS) entry which is preliminary data.</text>
</comment>
<comment type="function">
    <text evidence="7">May be involved in the calcium-dependent regulation of rhodopsin phosphorylation. Binds three calcium ions.</text>
</comment>
<dbReference type="InterPro" id="IPR028846">
    <property type="entry name" value="Recoverin"/>
</dbReference>
<organism evidence="9 10">
    <name type="scientific">Silurus asotus</name>
    <name type="common">Amur catfish</name>
    <name type="synonym">Parasilurus asotus</name>
    <dbReference type="NCBI Taxonomy" id="30991"/>
    <lineage>
        <taxon>Eukaryota</taxon>
        <taxon>Metazoa</taxon>
        <taxon>Chordata</taxon>
        <taxon>Craniata</taxon>
        <taxon>Vertebrata</taxon>
        <taxon>Euteleostomi</taxon>
        <taxon>Actinopterygii</taxon>
        <taxon>Neopterygii</taxon>
        <taxon>Teleostei</taxon>
        <taxon>Ostariophysi</taxon>
        <taxon>Siluriformes</taxon>
        <taxon>Siluridae</taxon>
        <taxon>Silurus</taxon>
    </lineage>
</organism>
<dbReference type="SMART" id="SM00054">
    <property type="entry name" value="EFh"/>
    <property type="match status" value="3"/>
</dbReference>
<dbReference type="GO" id="GO:0044325">
    <property type="term" value="F:transmembrane transporter binding"/>
    <property type="evidence" value="ECO:0007669"/>
    <property type="project" value="TreeGrafter"/>
</dbReference>
<dbReference type="GO" id="GO:0008076">
    <property type="term" value="C:voltage-gated potassium channel complex"/>
    <property type="evidence" value="ECO:0007669"/>
    <property type="project" value="TreeGrafter"/>
</dbReference>
<sequence length="228" mass="26302">MIFLSFSVDIIDDDLEITMVCHRPEGLDKMEAQTNFSKRELQELYRGFKNECPSGAVNEETFKQIYSQFFPQGDASTYAHYLFNAFDLGHNGSIKFEDFVTALSILLRGSTQEKLQWTFNLYDINKDGYITKEEMTDIVSAIYDMMGKHTYPVLRTDTPKQHVDAFFQKMDKNRDGVVTLDEFILSCQEVSTSFLSFLFLFFSQQSLYALPSSGNHISLQHNIHHTGF</sequence>
<dbReference type="Proteomes" id="UP001205998">
    <property type="component" value="Unassembled WGS sequence"/>
</dbReference>
<dbReference type="EMBL" id="MU551526">
    <property type="protein sequence ID" value="KAI5626839.1"/>
    <property type="molecule type" value="Genomic_DNA"/>
</dbReference>
<dbReference type="GO" id="GO:1901379">
    <property type="term" value="P:regulation of potassium ion transmembrane transport"/>
    <property type="evidence" value="ECO:0007669"/>
    <property type="project" value="TreeGrafter"/>
</dbReference>
<dbReference type="InterPro" id="IPR011992">
    <property type="entry name" value="EF-hand-dom_pair"/>
</dbReference>
<protein>
    <submittedName>
        <fullName evidence="9">Kv channel-interacting protein 1</fullName>
    </submittedName>
</protein>
<dbReference type="SUPFAM" id="SSF47473">
    <property type="entry name" value="EF-hand"/>
    <property type="match status" value="1"/>
</dbReference>
<evidence type="ECO:0000259" key="8">
    <source>
        <dbReference type="PROSITE" id="PS50222"/>
    </source>
</evidence>
<keyword evidence="10" id="KW-1185">Reference proteome</keyword>
<evidence type="ECO:0000256" key="3">
    <source>
        <dbReference type="ARBA" id="ARBA00022723"/>
    </source>
</evidence>
<keyword evidence="5" id="KW-0106">Calcium</keyword>
<comment type="similarity">
    <text evidence="1">Belongs to the recoverin family.</text>
</comment>
<evidence type="ECO:0000256" key="2">
    <source>
        <dbReference type="ARBA" id="ARBA00022707"/>
    </source>
</evidence>
<feature type="domain" description="EF-hand" evidence="8">
    <location>
        <begin position="158"/>
        <end position="193"/>
    </location>
</feature>
<feature type="domain" description="EF-hand" evidence="8">
    <location>
        <begin position="110"/>
        <end position="145"/>
    </location>
</feature>
<dbReference type="FunFam" id="1.10.238.10:FF:000009">
    <property type="entry name" value="Visinin-like protein 1"/>
    <property type="match status" value="1"/>
</dbReference>
<evidence type="ECO:0000256" key="1">
    <source>
        <dbReference type="ARBA" id="ARBA00006049"/>
    </source>
</evidence>
<evidence type="ECO:0000256" key="7">
    <source>
        <dbReference type="ARBA" id="ARBA00037437"/>
    </source>
</evidence>
<dbReference type="Gene3D" id="1.10.238.10">
    <property type="entry name" value="EF-hand"/>
    <property type="match status" value="1"/>
</dbReference>
<evidence type="ECO:0000256" key="5">
    <source>
        <dbReference type="ARBA" id="ARBA00022837"/>
    </source>
</evidence>
<evidence type="ECO:0000256" key="6">
    <source>
        <dbReference type="ARBA" id="ARBA00023288"/>
    </source>
</evidence>
<dbReference type="PANTHER" id="PTHR23055">
    <property type="entry name" value="CALCIUM BINDING PROTEINS"/>
    <property type="match status" value="1"/>
</dbReference>
<keyword evidence="2" id="KW-0519">Myristate</keyword>
<dbReference type="PANTHER" id="PTHR23055:SF82">
    <property type="entry name" value="KV CHANNEL-INTERACTING PROTEIN 1"/>
    <property type="match status" value="1"/>
</dbReference>
<proteinExistence type="inferred from homology"/>
<dbReference type="Pfam" id="PF13499">
    <property type="entry name" value="EF-hand_7"/>
    <property type="match status" value="1"/>
</dbReference>
<dbReference type="AlphaFoldDB" id="A0AAD5B191"/>
<dbReference type="InterPro" id="IPR018247">
    <property type="entry name" value="EF_Hand_1_Ca_BS"/>
</dbReference>
<evidence type="ECO:0000313" key="9">
    <source>
        <dbReference type="EMBL" id="KAI5626839.1"/>
    </source>
</evidence>
<evidence type="ECO:0000256" key="4">
    <source>
        <dbReference type="ARBA" id="ARBA00022737"/>
    </source>
</evidence>
<evidence type="ECO:0000313" key="10">
    <source>
        <dbReference type="Proteomes" id="UP001205998"/>
    </source>
</evidence>
<keyword evidence="3" id="KW-0479">Metal-binding</keyword>
<dbReference type="Pfam" id="PF13833">
    <property type="entry name" value="EF-hand_8"/>
    <property type="match status" value="1"/>
</dbReference>
<dbReference type="GO" id="GO:0015459">
    <property type="term" value="F:potassium channel regulator activity"/>
    <property type="evidence" value="ECO:0007669"/>
    <property type="project" value="TreeGrafter"/>
</dbReference>
<reference evidence="9" key="1">
    <citation type="submission" date="2018-07" db="EMBL/GenBank/DDBJ databases">
        <title>Comparative genomics of catfishes provides insights into carnivory and benthic adaptation.</title>
        <authorList>
            <person name="Zhang Y."/>
            <person name="Wang D."/>
            <person name="Peng Z."/>
            <person name="Zheng S."/>
            <person name="Shao F."/>
            <person name="Tao W."/>
        </authorList>
    </citation>
    <scope>NUCLEOTIDE SEQUENCE</scope>
    <source>
        <strain evidence="9">Chongqing</strain>
    </source>
</reference>
<name>A0AAD5B191_SILAS</name>